<accession>A0A3R7MJR7</accession>
<feature type="compositionally biased region" description="Gly residues" evidence="1">
    <location>
        <begin position="1"/>
        <end position="31"/>
    </location>
</feature>
<protein>
    <submittedName>
        <fullName evidence="2">Uncharacterized protein</fullName>
    </submittedName>
</protein>
<name>A0A3R7MJR7_PENVA</name>
<comment type="caution">
    <text evidence="2">The sequence shown here is derived from an EMBL/GenBank/DDBJ whole genome shotgun (WGS) entry which is preliminary data.</text>
</comment>
<feature type="compositionally biased region" description="Basic and acidic residues" evidence="1">
    <location>
        <begin position="40"/>
        <end position="49"/>
    </location>
</feature>
<evidence type="ECO:0000313" key="3">
    <source>
        <dbReference type="Proteomes" id="UP000283509"/>
    </source>
</evidence>
<dbReference type="EMBL" id="QCYY01001358">
    <property type="protein sequence ID" value="ROT78586.1"/>
    <property type="molecule type" value="Genomic_DNA"/>
</dbReference>
<feature type="compositionally biased region" description="Low complexity" evidence="1">
    <location>
        <begin position="58"/>
        <end position="80"/>
    </location>
</feature>
<feature type="compositionally biased region" description="Pro residues" evidence="1">
    <location>
        <begin position="119"/>
        <end position="129"/>
    </location>
</feature>
<feature type="compositionally biased region" description="Low complexity" evidence="1">
    <location>
        <begin position="173"/>
        <end position="183"/>
    </location>
</feature>
<feature type="compositionally biased region" description="Pro residues" evidence="1">
    <location>
        <begin position="163"/>
        <end position="172"/>
    </location>
</feature>
<dbReference type="AlphaFoldDB" id="A0A3R7MJR7"/>
<dbReference type="Proteomes" id="UP000283509">
    <property type="component" value="Unassembled WGS sequence"/>
</dbReference>
<gene>
    <name evidence="2" type="ORF">C7M84_002693</name>
</gene>
<keyword evidence="3" id="KW-1185">Reference proteome</keyword>
<proteinExistence type="predicted"/>
<evidence type="ECO:0000256" key="1">
    <source>
        <dbReference type="SAM" id="MobiDB-lite"/>
    </source>
</evidence>
<reference evidence="2 3" key="1">
    <citation type="submission" date="2018-04" db="EMBL/GenBank/DDBJ databases">
        <authorList>
            <person name="Zhang X."/>
            <person name="Yuan J."/>
            <person name="Li F."/>
            <person name="Xiang J."/>
        </authorList>
    </citation>
    <scope>NUCLEOTIDE SEQUENCE [LARGE SCALE GENOMIC DNA]</scope>
    <source>
        <tissue evidence="2">Muscle</tissue>
    </source>
</reference>
<feature type="region of interest" description="Disordered" evidence="1">
    <location>
        <begin position="198"/>
        <end position="276"/>
    </location>
</feature>
<reference evidence="2 3" key="2">
    <citation type="submission" date="2019-01" db="EMBL/GenBank/DDBJ databases">
        <title>The decoding of complex shrimp genome reveals the adaptation for benthos swimmer, frequently molting mechanism and breeding impact on genome.</title>
        <authorList>
            <person name="Sun Y."/>
            <person name="Gao Y."/>
            <person name="Yu Y."/>
        </authorList>
    </citation>
    <scope>NUCLEOTIDE SEQUENCE [LARGE SCALE GENOMIC DNA]</scope>
    <source>
        <tissue evidence="2">Muscle</tissue>
    </source>
</reference>
<feature type="compositionally biased region" description="Polar residues" evidence="1">
    <location>
        <begin position="93"/>
        <end position="102"/>
    </location>
</feature>
<evidence type="ECO:0000313" key="2">
    <source>
        <dbReference type="EMBL" id="ROT78586.1"/>
    </source>
</evidence>
<feature type="compositionally biased region" description="Pro residues" evidence="1">
    <location>
        <begin position="211"/>
        <end position="222"/>
    </location>
</feature>
<sequence>MWSGGASGGGGGGGGGGGLPGGLGGHLGVSGEGQPPHSLSSHESHDVKKATPTPPPTAAVVAAAAAAVSAAQSSPAAPTPMDTTSHLPAMLSHLTQGLSNHHNNPHRDSPTPTQQQAPPSQPPPPPAQSPTPIHTPTQEVQKMDTSETESTGGAVGGSEGPPNNGPSLPPGLSPAVAAAAAAAGGVGAHSLLQQTMCQLLRPSSPRGDAPSSPPPLGHPSEPPRSLHWGAQDLRPDLDRQDAHSPPSIDPTKTSSDKGDSLSGTSGFPPKSPPSMGQFNMPAELFQYVSMEQSVCMYPNLPTALQKFLSLSNFADLLPKFRVQSSPLFLQSPSPVTRQSF</sequence>
<feature type="region of interest" description="Disordered" evidence="1">
    <location>
        <begin position="1"/>
        <end position="185"/>
    </location>
</feature>
<organism evidence="2 3">
    <name type="scientific">Penaeus vannamei</name>
    <name type="common">Whiteleg shrimp</name>
    <name type="synonym">Litopenaeus vannamei</name>
    <dbReference type="NCBI Taxonomy" id="6689"/>
    <lineage>
        <taxon>Eukaryota</taxon>
        <taxon>Metazoa</taxon>
        <taxon>Ecdysozoa</taxon>
        <taxon>Arthropoda</taxon>
        <taxon>Crustacea</taxon>
        <taxon>Multicrustacea</taxon>
        <taxon>Malacostraca</taxon>
        <taxon>Eumalacostraca</taxon>
        <taxon>Eucarida</taxon>
        <taxon>Decapoda</taxon>
        <taxon>Dendrobranchiata</taxon>
        <taxon>Penaeoidea</taxon>
        <taxon>Penaeidae</taxon>
        <taxon>Penaeus</taxon>
    </lineage>
</organism>
<feature type="compositionally biased region" description="Basic and acidic residues" evidence="1">
    <location>
        <begin position="233"/>
        <end position="242"/>
    </location>
</feature>